<name>A0A1M4VU58_9BACT</name>
<evidence type="ECO:0000256" key="5">
    <source>
        <dbReference type="ARBA" id="ARBA00023237"/>
    </source>
</evidence>
<evidence type="ECO:0000256" key="6">
    <source>
        <dbReference type="SAM" id="SignalP"/>
    </source>
</evidence>
<dbReference type="Pfam" id="PF07980">
    <property type="entry name" value="SusD_RagB"/>
    <property type="match status" value="1"/>
</dbReference>
<comment type="similarity">
    <text evidence="2">Belongs to the SusD family.</text>
</comment>
<dbReference type="Pfam" id="PF14322">
    <property type="entry name" value="SusD-like_3"/>
    <property type="match status" value="1"/>
</dbReference>
<dbReference type="AlphaFoldDB" id="A0A1M4VU58"/>
<protein>
    <submittedName>
        <fullName evidence="9">SusD family protein</fullName>
    </submittedName>
</protein>
<evidence type="ECO:0000259" key="8">
    <source>
        <dbReference type="Pfam" id="PF14322"/>
    </source>
</evidence>
<sequence>MKRTIKYISPLLLMLMAVVGCKKSYLETVPSNGVTKEALFTTFSGISSALQGIYKEQFAYGTGGSTGHDNFGQKALDITADLMGNDMVVHSAGYSWFNRDYNYSEQGVATSGRRSDIAWFFYYDMIKQANNIIKNVDAVANATKEQKEDVKGQALGLRAYAYYNLVNWFQQTYKGNESKPGVPIYNELSTETELQSGKPRAKVQEVYNQIISDLTLAETLLTGKAQALKSNVDIHVVQGLRARTALIMEDWATAATYANKARQGYTLMDATEYAALSAFSSVKSKEWMWGSIIPADQATIYASFFSHMDIRTGGYAALGGQKKITKALYDQIPVGDVRKTVFRTPASTSTSNPPYNQLKFQVPSTTNKWEADYLYMRASELYLIEAEALARQGQDAQAQMVLETLVKARNPAYSAAGLVGTDLLNEILLQRRIELWGEGFSLFDIKRLKTGLNRPTGTGNHGAPSYDPGVYTMPDADPRFLLRIPQRELDNNLSMTPADQNP</sequence>
<evidence type="ECO:0000256" key="3">
    <source>
        <dbReference type="ARBA" id="ARBA00022729"/>
    </source>
</evidence>
<gene>
    <name evidence="9" type="ORF">SAMN02745131_00974</name>
</gene>
<feature type="chain" id="PRO_5012273880" evidence="6">
    <location>
        <begin position="23"/>
        <end position="502"/>
    </location>
</feature>
<evidence type="ECO:0000313" key="9">
    <source>
        <dbReference type="EMBL" id="SHE72385.1"/>
    </source>
</evidence>
<dbReference type="OrthoDB" id="630434at2"/>
<feature type="domain" description="RagB/SusD" evidence="7">
    <location>
        <begin position="364"/>
        <end position="502"/>
    </location>
</feature>
<dbReference type="InterPro" id="IPR011990">
    <property type="entry name" value="TPR-like_helical_dom_sf"/>
</dbReference>
<accession>A0A1M4VU58</accession>
<dbReference type="RefSeq" id="WP_072834107.1">
    <property type="nucleotide sequence ID" value="NZ_FQUU01000003.1"/>
</dbReference>
<evidence type="ECO:0000256" key="2">
    <source>
        <dbReference type="ARBA" id="ARBA00006275"/>
    </source>
</evidence>
<evidence type="ECO:0000313" key="10">
    <source>
        <dbReference type="Proteomes" id="UP000184048"/>
    </source>
</evidence>
<proteinExistence type="inferred from homology"/>
<dbReference type="SUPFAM" id="SSF48452">
    <property type="entry name" value="TPR-like"/>
    <property type="match status" value="1"/>
</dbReference>
<dbReference type="Proteomes" id="UP000184048">
    <property type="component" value="Unassembled WGS sequence"/>
</dbReference>
<comment type="subcellular location">
    <subcellularLocation>
        <location evidence="1">Cell outer membrane</location>
    </subcellularLocation>
</comment>
<dbReference type="STRING" id="1121884.SAMN02745131_00974"/>
<dbReference type="EMBL" id="FQUU01000003">
    <property type="protein sequence ID" value="SHE72385.1"/>
    <property type="molecule type" value="Genomic_DNA"/>
</dbReference>
<keyword evidence="3 6" id="KW-0732">Signal</keyword>
<evidence type="ECO:0000259" key="7">
    <source>
        <dbReference type="Pfam" id="PF07980"/>
    </source>
</evidence>
<keyword evidence="10" id="KW-1185">Reference proteome</keyword>
<reference evidence="9 10" key="1">
    <citation type="submission" date="2016-11" db="EMBL/GenBank/DDBJ databases">
        <authorList>
            <person name="Jaros S."/>
            <person name="Januszkiewicz K."/>
            <person name="Wedrychowicz H."/>
        </authorList>
    </citation>
    <scope>NUCLEOTIDE SEQUENCE [LARGE SCALE GENOMIC DNA]</scope>
    <source>
        <strain evidence="9 10">DSM 18119</strain>
    </source>
</reference>
<keyword evidence="5" id="KW-0998">Cell outer membrane</keyword>
<evidence type="ECO:0000256" key="4">
    <source>
        <dbReference type="ARBA" id="ARBA00023136"/>
    </source>
</evidence>
<dbReference type="Gene3D" id="1.25.40.390">
    <property type="match status" value="1"/>
</dbReference>
<evidence type="ECO:0000256" key="1">
    <source>
        <dbReference type="ARBA" id="ARBA00004442"/>
    </source>
</evidence>
<dbReference type="PROSITE" id="PS51257">
    <property type="entry name" value="PROKAR_LIPOPROTEIN"/>
    <property type="match status" value="1"/>
</dbReference>
<keyword evidence="4" id="KW-0472">Membrane</keyword>
<organism evidence="9 10">
    <name type="scientific">Flavisolibacter ginsengisoli DSM 18119</name>
    <dbReference type="NCBI Taxonomy" id="1121884"/>
    <lineage>
        <taxon>Bacteria</taxon>
        <taxon>Pseudomonadati</taxon>
        <taxon>Bacteroidota</taxon>
        <taxon>Chitinophagia</taxon>
        <taxon>Chitinophagales</taxon>
        <taxon>Chitinophagaceae</taxon>
        <taxon>Flavisolibacter</taxon>
    </lineage>
</organism>
<dbReference type="CDD" id="cd08977">
    <property type="entry name" value="SusD"/>
    <property type="match status" value="1"/>
</dbReference>
<dbReference type="InterPro" id="IPR033985">
    <property type="entry name" value="SusD-like_N"/>
</dbReference>
<dbReference type="InterPro" id="IPR012944">
    <property type="entry name" value="SusD_RagB_dom"/>
</dbReference>
<dbReference type="GO" id="GO:0009279">
    <property type="term" value="C:cell outer membrane"/>
    <property type="evidence" value="ECO:0007669"/>
    <property type="project" value="UniProtKB-SubCell"/>
</dbReference>
<feature type="domain" description="SusD-like N-terminal" evidence="8">
    <location>
        <begin position="106"/>
        <end position="224"/>
    </location>
</feature>
<feature type="signal peptide" evidence="6">
    <location>
        <begin position="1"/>
        <end position="22"/>
    </location>
</feature>